<accession>A0ACB8CHC3</accession>
<reference evidence="1" key="1">
    <citation type="submission" date="2020-05" db="EMBL/GenBank/DDBJ databases">
        <title>Large-scale comparative analyses of tick genomes elucidate their genetic diversity and vector capacities.</title>
        <authorList>
            <person name="Jia N."/>
            <person name="Wang J."/>
            <person name="Shi W."/>
            <person name="Du L."/>
            <person name="Sun Y."/>
            <person name="Zhan W."/>
            <person name="Jiang J."/>
            <person name="Wang Q."/>
            <person name="Zhang B."/>
            <person name="Ji P."/>
            <person name="Sakyi L.B."/>
            <person name="Cui X."/>
            <person name="Yuan T."/>
            <person name="Jiang B."/>
            <person name="Yang W."/>
            <person name="Lam T.T.-Y."/>
            <person name="Chang Q."/>
            <person name="Ding S."/>
            <person name="Wang X."/>
            <person name="Zhu J."/>
            <person name="Ruan X."/>
            <person name="Zhao L."/>
            <person name="Wei J."/>
            <person name="Que T."/>
            <person name="Du C."/>
            <person name="Cheng J."/>
            <person name="Dai P."/>
            <person name="Han X."/>
            <person name="Huang E."/>
            <person name="Gao Y."/>
            <person name="Liu J."/>
            <person name="Shao H."/>
            <person name="Ye R."/>
            <person name="Li L."/>
            <person name="Wei W."/>
            <person name="Wang X."/>
            <person name="Wang C."/>
            <person name="Yang T."/>
            <person name="Huo Q."/>
            <person name="Li W."/>
            <person name="Guo W."/>
            <person name="Chen H."/>
            <person name="Zhou L."/>
            <person name="Ni X."/>
            <person name="Tian J."/>
            <person name="Zhou Y."/>
            <person name="Sheng Y."/>
            <person name="Liu T."/>
            <person name="Pan Y."/>
            <person name="Xia L."/>
            <person name="Li J."/>
            <person name="Zhao F."/>
            <person name="Cao W."/>
        </authorList>
    </citation>
    <scope>NUCLEOTIDE SEQUENCE</scope>
    <source>
        <strain evidence="1">Dsil-2018</strain>
    </source>
</reference>
<name>A0ACB8CHC3_DERSI</name>
<proteinExistence type="predicted"/>
<gene>
    <name evidence="1" type="ORF">HPB49_021222</name>
</gene>
<protein>
    <submittedName>
        <fullName evidence="1">Uncharacterized protein</fullName>
    </submittedName>
</protein>
<dbReference type="EMBL" id="CM023476">
    <property type="protein sequence ID" value="KAH7942140.1"/>
    <property type="molecule type" value="Genomic_DNA"/>
</dbReference>
<comment type="caution">
    <text evidence="1">The sequence shown here is derived from an EMBL/GenBank/DDBJ whole genome shotgun (WGS) entry which is preliminary data.</text>
</comment>
<dbReference type="Proteomes" id="UP000821865">
    <property type="component" value="Chromosome 7"/>
</dbReference>
<evidence type="ECO:0000313" key="1">
    <source>
        <dbReference type="EMBL" id="KAH7942140.1"/>
    </source>
</evidence>
<sequence length="559" mass="60210">MDDSEDDGDPDPTPEQGRQPTRDGDTLTVYFPVPHTFRCRERGCRAAYGAAQWTSRRQSLQRHLEQQHNCRIRRTINLCSICGATLGLRASTHACLAATSVSAAPVSQPHQCGQCPMSFPTRMGMSNHEQWHRTQAALAARSNPTAGAPTTSNDGAPTQDDSGTPLPEQDSTRASPGPSGEVAERVADQEPVDEALRQDSSGEADEDPSWQAPTLADTASSPLPETPATPTDQTSPENQLAGMEGPAASGEPSPEPAGSQESGDSQAYATQEEAAGTMGPEDSAWMLREETAELRELRRLPESAGDWARLVIGEERVSIVPLSPQVTQVIVMFLPCRVSSDTLAQALAPYGKVINISRGPMGSRPTVTTGTRYVRIEMKPGSPMHNYLRVAGHRVTCDYRGMQRVCRRCGSSGHFRMQCTAPFCARCSTYGHVFKGCVLPCRRCGDPHATVDCSLRRTYSEAASKNFPPLQSSTHEPDLPNISSASLAPTQEDAVQVPAAETPAASPASPDPENHENVILDEAPRPVDIPAERCNRAGVRLCFSIITLKIPVHSWSGSL</sequence>
<organism evidence="1 2">
    <name type="scientific">Dermacentor silvarum</name>
    <name type="common">Tick</name>
    <dbReference type="NCBI Taxonomy" id="543639"/>
    <lineage>
        <taxon>Eukaryota</taxon>
        <taxon>Metazoa</taxon>
        <taxon>Ecdysozoa</taxon>
        <taxon>Arthropoda</taxon>
        <taxon>Chelicerata</taxon>
        <taxon>Arachnida</taxon>
        <taxon>Acari</taxon>
        <taxon>Parasitiformes</taxon>
        <taxon>Ixodida</taxon>
        <taxon>Ixodoidea</taxon>
        <taxon>Ixodidae</taxon>
        <taxon>Rhipicephalinae</taxon>
        <taxon>Dermacentor</taxon>
    </lineage>
</organism>
<evidence type="ECO:0000313" key="2">
    <source>
        <dbReference type="Proteomes" id="UP000821865"/>
    </source>
</evidence>
<keyword evidence="2" id="KW-1185">Reference proteome</keyword>